<keyword evidence="3" id="KW-0413">Isomerase</keyword>
<evidence type="ECO:0000256" key="2">
    <source>
        <dbReference type="ARBA" id="ARBA00022898"/>
    </source>
</evidence>
<dbReference type="STRING" id="1307839.L21SP5_00382"/>
<evidence type="ECO:0000259" key="4">
    <source>
        <dbReference type="Pfam" id="PF01168"/>
    </source>
</evidence>
<dbReference type="EMBL" id="CP013118">
    <property type="protein sequence ID" value="ALO14061.1"/>
    <property type="molecule type" value="Genomic_DNA"/>
</dbReference>
<dbReference type="AlphaFoldDB" id="A0A0S2HVJ9"/>
<sequence length="356" mass="40139">MAFIELDREKLHHNYQFLKRTFDKNNIEFGIVTKLLCGHNAYLKEVINLGVEQVCDSRISNLKKIKNINSEVETVYIKPPAKRSIKSIVAYADISLNTESYTINLLSEEAQRQDKVHKIIIMIEMGDLREGVMREDFIDFYEKVFEMPNIEVVGIGTNLSCMSGVMPSPDKLIQLSLYEQLIEARFSRNVPYVSGGTSVTLPMLLQGMLPPGINHYRLGETLYLGNNLINDKPIKGMKQNALTLYAELIELTEKPIVPEGDLGENVDGQKAEIDPKDVGKTAYRGLLDIGLLDIDPRHIEPFDPDVEIAGASSDMIVIDLGSEQPRYKVGDLIRLRMTYMGALGVMNSNYIEKRIV</sequence>
<dbReference type="InterPro" id="IPR001608">
    <property type="entry name" value="Ala_racemase_N"/>
</dbReference>
<dbReference type="PANTHER" id="PTHR30511:SF3">
    <property type="entry name" value="LYSINE RACEMASE"/>
    <property type="match status" value="1"/>
</dbReference>
<dbReference type="InterPro" id="IPR000821">
    <property type="entry name" value="Ala_racemase"/>
</dbReference>
<gene>
    <name evidence="5" type="ORF">L21SP5_00382</name>
</gene>
<dbReference type="Pfam" id="PF01168">
    <property type="entry name" value="Ala_racemase_N"/>
    <property type="match status" value="1"/>
</dbReference>
<feature type="domain" description="Alanine racemase N-terminal" evidence="4">
    <location>
        <begin position="7"/>
        <end position="225"/>
    </location>
</feature>
<dbReference type="GO" id="GO:0008784">
    <property type="term" value="F:alanine racemase activity"/>
    <property type="evidence" value="ECO:0007669"/>
    <property type="project" value="TreeGrafter"/>
</dbReference>
<dbReference type="PATRIC" id="fig|1307839.3.peg.418"/>
<reference evidence="5 6" key="1">
    <citation type="submission" date="2015-11" db="EMBL/GenBank/DDBJ databases">
        <title>Description and complete genome sequence of a novel strain predominating in hypersaline microbial mats and representing a new family of the Bacteriodetes phylum.</title>
        <authorList>
            <person name="Spring S."/>
            <person name="Bunk B."/>
            <person name="Sproer C."/>
            <person name="Klenk H.-P."/>
        </authorList>
    </citation>
    <scope>NUCLEOTIDE SEQUENCE [LARGE SCALE GENOMIC DNA]</scope>
    <source>
        <strain evidence="5 6">L21-Spi-D4</strain>
    </source>
</reference>
<organism evidence="5 6">
    <name type="scientific">Salinivirga cyanobacteriivorans</name>
    <dbReference type="NCBI Taxonomy" id="1307839"/>
    <lineage>
        <taxon>Bacteria</taxon>
        <taxon>Pseudomonadati</taxon>
        <taxon>Bacteroidota</taxon>
        <taxon>Bacteroidia</taxon>
        <taxon>Bacteroidales</taxon>
        <taxon>Salinivirgaceae</taxon>
        <taxon>Salinivirga</taxon>
    </lineage>
</organism>
<dbReference type="InterPro" id="IPR029066">
    <property type="entry name" value="PLP-binding_barrel"/>
</dbReference>
<dbReference type="SUPFAM" id="SSF51419">
    <property type="entry name" value="PLP-binding barrel"/>
    <property type="match status" value="1"/>
</dbReference>
<dbReference type="PANTHER" id="PTHR30511">
    <property type="entry name" value="ALANINE RACEMASE"/>
    <property type="match status" value="1"/>
</dbReference>
<dbReference type="Proteomes" id="UP000064893">
    <property type="component" value="Chromosome"/>
</dbReference>
<keyword evidence="2" id="KW-0663">Pyridoxal phosphate</keyword>
<dbReference type="GO" id="GO:0030170">
    <property type="term" value="F:pyridoxal phosphate binding"/>
    <property type="evidence" value="ECO:0007669"/>
    <property type="project" value="TreeGrafter"/>
</dbReference>
<dbReference type="KEGG" id="blq:L21SP5_00382"/>
<proteinExistence type="predicted"/>
<comment type="cofactor">
    <cofactor evidence="1">
        <name>pyridoxal 5'-phosphate</name>
        <dbReference type="ChEBI" id="CHEBI:597326"/>
    </cofactor>
</comment>
<dbReference type="GO" id="GO:0005829">
    <property type="term" value="C:cytosol"/>
    <property type="evidence" value="ECO:0007669"/>
    <property type="project" value="TreeGrafter"/>
</dbReference>
<evidence type="ECO:0000313" key="5">
    <source>
        <dbReference type="EMBL" id="ALO14061.1"/>
    </source>
</evidence>
<dbReference type="RefSeq" id="WP_057951649.1">
    <property type="nucleotide sequence ID" value="NZ_CP013118.1"/>
</dbReference>
<evidence type="ECO:0000313" key="6">
    <source>
        <dbReference type="Proteomes" id="UP000064893"/>
    </source>
</evidence>
<dbReference type="Gene3D" id="3.20.20.10">
    <property type="entry name" value="Alanine racemase"/>
    <property type="match status" value="1"/>
</dbReference>
<keyword evidence="6" id="KW-1185">Reference proteome</keyword>
<evidence type="ECO:0000256" key="1">
    <source>
        <dbReference type="ARBA" id="ARBA00001933"/>
    </source>
</evidence>
<dbReference type="CDD" id="cd06815">
    <property type="entry name" value="PLPDE_III_AR_like_1"/>
    <property type="match status" value="1"/>
</dbReference>
<accession>A0A0S2HVJ9</accession>
<dbReference type="OrthoDB" id="504078at2"/>
<evidence type="ECO:0000256" key="3">
    <source>
        <dbReference type="ARBA" id="ARBA00023235"/>
    </source>
</evidence>
<protein>
    <submittedName>
        <fullName evidence="5">Alanine racemase</fullName>
    </submittedName>
</protein>
<name>A0A0S2HVJ9_9BACT</name>